<dbReference type="PRINTS" id="PR00306">
    <property type="entry name" value="SERUMAMYLOID"/>
</dbReference>
<keyword evidence="1" id="KW-0345">HDL</keyword>
<organism evidence="3 4">
    <name type="scientific">Sarcophilus harrisii</name>
    <name type="common">Tasmanian devil</name>
    <name type="synonym">Sarcophilus laniarius</name>
    <dbReference type="NCBI Taxonomy" id="9305"/>
    <lineage>
        <taxon>Eukaryota</taxon>
        <taxon>Metazoa</taxon>
        <taxon>Chordata</taxon>
        <taxon>Craniata</taxon>
        <taxon>Vertebrata</taxon>
        <taxon>Euteleostomi</taxon>
        <taxon>Mammalia</taxon>
        <taxon>Metatheria</taxon>
        <taxon>Dasyuromorphia</taxon>
        <taxon>Dasyuridae</taxon>
        <taxon>Sarcophilus</taxon>
    </lineage>
</organism>
<sequence length="110" mass="12598">MLQSLTEAMKLVPSLFLFSLVLGVNSQNWFQSTVDFLNQACLGVADMWRAYQHMREANYKNSDKYFQYYDAAWRGPGGAWIAEVIRYEFLNGSENGAYLTCLGSLRSFKS</sequence>
<name>A0A7N4NSF1_SARHA</name>
<dbReference type="GeneTree" id="ENSGT00390000004737"/>
<protein>
    <recommendedName>
        <fullName evidence="1">Serum amyloid A protein</fullName>
    </recommendedName>
</protein>
<comment type="similarity">
    <text evidence="1">Belongs to the SAA family.</text>
</comment>
<evidence type="ECO:0000256" key="1">
    <source>
        <dbReference type="RuleBase" id="RU000539"/>
    </source>
</evidence>
<evidence type="ECO:0000313" key="4">
    <source>
        <dbReference type="Proteomes" id="UP000007648"/>
    </source>
</evidence>
<keyword evidence="2" id="KW-0732">Signal</keyword>
<dbReference type="GO" id="GO:0006953">
    <property type="term" value="P:acute-phase response"/>
    <property type="evidence" value="ECO:0007669"/>
    <property type="project" value="UniProtKB-UniRule"/>
</dbReference>
<dbReference type="InParanoid" id="A0A7N4NSF1"/>
<dbReference type="InterPro" id="IPR000096">
    <property type="entry name" value="Serum_amyloid_A"/>
</dbReference>
<reference evidence="3 4" key="1">
    <citation type="journal article" date="2011" name="Proc. Natl. Acad. Sci. U.S.A.">
        <title>Genetic diversity and population structure of the endangered marsupial Sarcophilus harrisii (Tasmanian devil).</title>
        <authorList>
            <person name="Miller W."/>
            <person name="Hayes V.M."/>
            <person name="Ratan A."/>
            <person name="Petersen D.C."/>
            <person name="Wittekindt N.E."/>
            <person name="Miller J."/>
            <person name="Walenz B."/>
            <person name="Knight J."/>
            <person name="Qi J."/>
            <person name="Zhao F."/>
            <person name="Wang Q."/>
            <person name="Bedoya-Reina O.C."/>
            <person name="Katiyar N."/>
            <person name="Tomsho L.P."/>
            <person name="Kasson L.M."/>
            <person name="Hardie R.A."/>
            <person name="Woodbridge P."/>
            <person name="Tindall E.A."/>
            <person name="Bertelsen M.F."/>
            <person name="Dixon D."/>
            <person name="Pyecroft S."/>
            <person name="Helgen K.M."/>
            <person name="Lesk A.M."/>
            <person name="Pringle T.H."/>
            <person name="Patterson N."/>
            <person name="Zhang Y."/>
            <person name="Kreiss A."/>
            <person name="Woods G.M."/>
            <person name="Jones M.E."/>
            <person name="Schuster S.C."/>
        </authorList>
    </citation>
    <scope>NUCLEOTIDE SEQUENCE [LARGE SCALE GENOMIC DNA]</scope>
</reference>
<reference evidence="3" key="3">
    <citation type="submission" date="2025-09" db="UniProtKB">
        <authorList>
            <consortium name="Ensembl"/>
        </authorList>
    </citation>
    <scope>IDENTIFICATION</scope>
</reference>
<evidence type="ECO:0000256" key="2">
    <source>
        <dbReference type="SAM" id="SignalP"/>
    </source>
</evidence>
<dbReference type="GO" id="GO:0034364">
    <property type="term" value="C:high-density lipoprotein particle"/>
    <property type="evidence" value="ECO:0007669"/>
    <property type="project" value="UniProtKB-UniRule"/>
</dbReference>
<dbReference type="Gene3D" id="1.10.132.110">
    <property type="entry name" value="Serum amyloid A protein"/>
    <property type="match status" value="1"/>
</dbReference>
<evidence type="ECO:0000313" key="3">
    <source>
        <dbReference type="Ensembl" id="ENSSHAP00000027518.1"/>
    </source>
</evidence>
<proteinExistence type="inferred from homology"/>
<keyword evidence="4" id="KW-1185">Reference proteome</keyword>
<reference evidence="3" key="2">
    <citation type="submission" date="2025-08" db="UniProtKB">
        <authorList>
            <consortium name="Ensembl"/>
        </authorList>
    </citation>
    <scope>IDENTIFICATION</scope>
</reference>
<dbReference type="Pfam" id="PF00277">
    <property type="entry name" value="SAA"/>
    <property type="match status" value="1"/>
</dbReference>
<dbReference type="Ensembl" id="ENSSHAT00000036971.1">
    <property type="protein sequence ID" value="ENSSHAP00000027518.1"/>
    <property type="gene ID" value="ENSSHAG00000020821.1"/>
</dbReference>
<dbReference type="AlphaFoldDB" id="A0A7N4NSF1"/>
<dbReference type="Proteomes" id="UP000007648">
    <property type="component" value="Unassembled WGS sequence"/>
</dbReference>
<keyword evidence="1" id="KW-0011">Acute phase</keyword>
<dbReference type="SMART" id="SM00197">
    <property type="entry name" value="SAA"/>
    <property type="match status" value="1"/>
</dbReference>
<feature type="chain" id="PRO_5029768644" description="Serum amyloid A protein" evidence="2">
    <location>
        <begin position="27"/>
        <end position="110"/>
    </location>
</feature>
<accession>A0A7N4NSF1</accession>
<feature type="signal peptide" evidence="2">
    <location>
        <begin position="1"/>
        <end position="26"/>
    </location>
</feature>
<comment type="function">
    <text evidence="1">Major acute phase reactant. Apolipoprotein of the HDL complex.</text>
</comment>